<evidence type="ECO:0000313" key="3">
    <source>
        <dbReference type="Proteomes" id="UP000247233"/>
    </source>
</evidence>
<keyword evidence="1" id="KW-0732">Signal</keyword>
<evidence type="ECO:0000313" key="2">
    <source>
        <dbReference type="EMBL" id="PWY64774.1"/>
    </source>
</evidence>
<dbReference type="RefSeq" id="XP_025394367.1">
    <property type="nucleotide sequence ID" value="XM_025538512.1"/>
</dbReference>
<reference evidence="2 3" key="1">
    <citation type="submission" date="2016-12" db="EMBL/GenBank/DDBJ databases">
        <title>The genomes of Aspergillus section Nigri reveals drivers in fungal speciation.</title>
        <authorList>
            <consortium name="DOE Joint Genome Institute"/>
            <person name="Vesth T.C."/>
            <person name="Nybo J."/>
            <person name="Theobald S."/>
            <person name="Brandl J."/>
            <person name="Frisvad J.C."/>
            <person name="Nielsen K.F."/>
            <person name="Lyhne E.K."/>
            <person name="Kogle M.E."/>
            <person name="Kuo A."/>
            <person name="Riley R."/>
            <person name="Clum A."/>
            <person name="Nolan M."/>
            <person name="Lipzen A."/>
            <person name="Salamov A."/>
            <person name="Henrissat B."/>
            <person name="Wiebenga A."/>
            <person name="De Vries R.P."/>
            <person name="Grigoriev I.V."/>
            <person name="Mortensen U.H."/>
            <person name="Andersen M.R."/>
            <person name="Baker S.E."/>
        </authorList>
    </citation>
    <scope>NUCLEOTIDE SEQUENCE [LARGE SCALE GENOMIC DNA]</scope>
    <source>
        <strain evidence="2 3">CBS 117.55</strain>
    </source>
</reference>
<dbReference type="AlphaFoldDB" id="A0A317US30"/>
<dbReference type="EMBL" id="MSFL01000056">
    <property type="protein sequence ID" value="PWY64774.1"/>
    <property type="molecule type" value="Genomic_DNA"/>
</dbReference>
<dbReference type="Proteomes" id="UP000247233">
    <property type="component" value="Unassembled WGS sequence"/>
</dbReference>
<organism evidence="2 3">
    <name type="scientific">Aspergillus heteromorphus CBS 117.55</name>
    <dbReference type="NCBI Taxonomy" id="1448321"/>
    <lineage>
        <taxon>Eukaryota</taxon>
        <taxon>Fungi</taxon>
        <taxon>Dikarya</taxon>
        <taxon>Ascomycota</taxon>
        <taxon>Pezizomycotina</taxon>
        <taxon>Eurotiomycetes</taxon>
        <taxon>Eurotiomycetidae</taxon>
        <taxon>Eurotiales</taxon>
        <taxon>Aspergillaceae</taxon>
        <taxon>Aspergillus</taxon>
        <taxon>Aspergillus subgen. Circumdati</taxon>
    </lineage>
</organism>
<proteinExistence type="predicted"/>
<sequence>MCVCLCVLFIRCSLPEANAGQIEARSGRTGGASKNQSASASPRRRFPILLASCFLLPASCFLLHASCRSVVDSSPASLLLASCCQIPSPSPSPLPCPLLFCLVHEQPHVGTRKTDEVKDARMPNTVPKGKQRIMAPWPAEMAWVESTSLPLPSSLATCVSRRENLGAQAIPAEGLVYRAG</sequence>
<keyword evidence="3" id="KW-1185">Reference proteome</keyword>
<gene>
    <name evidence="2" type="ORF">BO70DRAFT_192754</name>
</gene>
<dbReference type="GeneID" id="37060749"/>
<name>A0A317US30_9EURO</name>
<evidence type="ECO:0000256" key="1">
    <source>
        <dbReference type="SAM" id="SignalP"/>
    </source>
</evidence>
<comment type="caution">
    <text evidence="2">The sequence shown here is derived from an EMBL/GenBank/DDBJ whole genome shotgun (WGS) entry which is preliminary data.</text>
</comment>
<protein>
    <submittedName>
        <fullName evidence="2">Uncharacterized protein</fullName>
    </submittedName>
</protein>
<accession>A0A317US30</accession>
<feature type="signal peptide" evidence="1">
    <location>
        <begin position="1"/>
        <end position="19"/>
    </location>
</feature>
<dbReference type="VEuPathDB" id="FungiDB:BO70DRAFT_192754"/>
<feature type="chain" id="PRO_5016468381" evidence="1">
    <location>
        <begin position="20"/>
        <end position="180"/>
    </location>
</feature>